<keyword evidence="10 14" id="KW-0520">NAD</keyword>
<dbReference type="Gene3D" id="3.10.20.740">
    <property type="match status" value="1"/>
</dbReference>
<feature type="domain" description="4Fe-4S Mo/W bis-MGD-type" evidence="15">
    <location>
        <begin position="221"/>
        <end position="277"/>
    </location>
</feature>
<keyword evidence="7 14" id="KW-1278">Translocase</keyword>
<dbReference type="GO" id="GO:0046872">
    <property type="term" value="F:metal ion binding"/>
    <property type="evidence" value="ECO:0007669"/>
    <property type="project" value="UniProtKB-UniRule"/>
</dbReference>
<dbReference type="NCBIfam" id="TIGR01973">
    <property type="entry name" value="NuoG"/>
    <property type="match status" value="1"/>
</dbReference>
<dbReference type="Pfam" id="PF13510">
    <property type="entry name" value="Fer2_4"/>
    <property type="match status" value="1"/>
</dbReference>
<evidence type="ECO:0000256" key="1">
    <source>
        <dbReference type="ARBA" id="ARBA00001966"/>
    </source>
</evidence>
<sequence length="900" mass="104033">MVNIYINKKKYNVCKSENLLKICLSLNMNIPYFCWHSDLGSAGICRLCAVKQHNNLNESSGRIIMSCITPIVKNMIISTDDSEIKKFRKGIIELLMTNHPHDCPVCEEGGNCHLQDMTVLTGHNLRRYKYSKRVHYNQYLGDFISHQMNRCIGCYRCVRYYQEYAGGTDFGVYGISNNIYFGRFEDGDLESEHSGNLIEICPTGVFTDKLSSENYNRKWDLQYAPSICQHCNIGCNIIVGEKYGLISKIENRYHKNINRYFLCDLGRFGYTYLNNNRLKQPIQFDKKKKIFLNKNNAIKLLSKILKKNRTIGIGSIRSSLENNFSLRKLVGEKNFSSGMLENDHNCIKLIINILENSGIYIPTLFEVENYDVVLIIGEDVTQTSPRLDLAIRQLNKKQRRDINQVHNIPEWNSSAMLSISNNKNFVYIIHTHETKLDDISSLNYYASIKDQEIFSSILSDKINNVSNTIKNIKPDILKKISIIYNVLLSCKRPLIISGVHSGSMNLIKSTTNIAMGLKFLKKDVGLMLLTSSVNSIGVGILSNLSLTKVFNKINDNQVDTLIILENDLYRHDIKNKIDFIINKLKNIIVFDHQYTLTTNKANILFPIANFSESSGTVINYESRAQRFFSVFNTSIYDSNSCILEGWKWMYKVYNKLHKINHNITLDNVIQDYIKIFPIFNVINNVAPNSKYRIMGKKIARSPHRLSSRTAIFSELNIHEPKQKYDNNTMFTFSMEGIQQPNQDIEYLPFTWFPGWNSIQSWNKYIMNNDHYDSGVRIFNSYHLKTKYFFKNDINYSNKLSNYWKIIPYYCLFGSEELSQKSEIIKKKCFITYALINIKYKKILGLKNNSTIEFKCLGEFFKLSVKFSVKIPLKQLGLPIGFPNVPRILLGCTVKNIRGVI</sequence>
<dbReference type="FunFam" id="3.10.20.740:FF:000002">
    <property type="entry name" value="NADH-quinone oxidoreductase"/>
    <property type="match status" value="1"/>
</dbReference>
<comment type="subunit">
    <text evidence="12">Composed of 13 different subunits. Subunits NuoCD, E, F, and G constitute the peripheral sector of the complex.</text>
</comment>
<dbReference type="InterPro" id="IPR001041">
    <property type="entry name" value="2Fe-2S_ferredoxin-type"/>
</dbReference>
<keyword evidence="8 14" id="KW-0408">Iron</keyword>
<protein>
    <recommendedName>
        <fullName evidence="14">NADH-quinone oxidoreductase</fullName>
        <ecNumber evidence="14">7.1.1.-</ecNumber>
    </recommendedName>
</protein>
<dbReference type="InterPro" id="IPR050123">
    <property type="entry name" value="Prok_molybdopt-oxidoreductase"/>
</dbReference>
<dbReference type="AlphaFoldDB" id="A0A4D6YCW9"/>
<reference evidence="17 18" key="1">
    <citation type="submission" date="2018-10" db="EMBL/GenBank/DDBJ databases">
        <title>Comparative functional genomics of the obligate endosymbiont Buchnera aphidicola.</title>
        <authorList>
            <person name="Chong R.A."/>
        </authorList>
    </citation>
    <scope>NUCLEOTIDE SEQUENCE [LARGE SCALE GENOMIC DNA]</scope>
    <source>
        <strain evidence="17 18">Tma</strain>
    </source>
</reference>
<dbReference type="GO" id="GO:0008137">
    <property type="term" value="F:NADH dehydrogenase (ubiquinone) activity"/>
    <property type="evidence" value="ECO:0007669"/>
    <property type="project" value="UniProtKB-UniRule"/>
</dbReference>
<dbReference type="InterPro" id="IPR006963">
    <property type="entry name" value="Mopterin_OxRdtase_4Fe-4S_dom"/>
</dbReference>
<evidence type="ECO:0000256" key="4">
    <source>
        <dbReference type="ARBA" id="ARBA00022714"/>
    </source>
</evidence>
<keyword evidence="9 14" id="KW-0411">Iron-sulfur</keyword>
<dbReference type="Pfam" id="PF00384">
    <property type="entry name" value="Molybdopterin"/>
    <property type="match status" value="1"/>
</dbReference>
<feature type="domain" description="4Fe-4S His(Cys)3-ligated-type" evidence="16">
    <location>
        <begin position="83"/>
        <end position="122"/>
    </location>
</feature>
<evidence type="ECO:0000256" key="13">
    <source>
        <dbReference type="ARBA" id="ARBA00047712"/>
    </source>
</evidence>
<evidence type="ECO:0000256" key="14">
    <source>
        <dbReference type="RuleBase" id="RU003525"/>
    </source>
</evidence>
<evidence type="ECO:0000313" key="17">
    <source>
        <dbReference type="EMBL" id="QCI27119.1"/>
    </source>
</evidence>
<evidence type="ECO:0000259" key="16">
    <source>
        <dbReference type="PROSITE" id="PS51839"/>
    </source>
</evidence>
<proteinExistence type="inferred from homology"/>
<evidence type="ECO:0000256" key="11">
    <source>
        <dbReference type="ARBA" id="ARBA00025189"/>
    </source>
</evidence>
<dbReference type="CDD" id="cd02788">
    <property type="entry name" value="MopB_CT_NDH-1_NuoG2-N7"/>
    <property type="match status" value="1"/>
</dbReference>
<dbReference type="Pfam" id="PF22117">
    <property type="entry name" value="Fer4_Nqo3"/>
    <property type="match status" value="1"/>
</dbReference>
<comment type="cofactor">
    <cofactor evidence="14">
        <name>[2Fe-2S] cluster</name>
        <dbReference type="ChEBI" id="CHEBI:190135"/>
    </cofactor>
    <text evidence="14">Binds 1 [2Fe-2S] cluster per subunit.</text>
</comment>
<dbReference type="Proteomes" id="UP000298603">
    <property type="component" value="Chromosome"/>
</dbReference>
<dbReference type="Pfam" id="PF10588">
    <property type="entry name" value="NADH-G_4Fe-4S_3"/>
    <property type="match status" value="1"/>
</dbReference>
<dbReference type="OrthoDB" id="9810782at2"/>
<dbReference type="GO" id="GO:0051539">
    <property type="term" value="F:4 iron, 4 sulfur cluster binding"/>
    <property type="evidence" value="ECO:0007669"/>
    <property type="project" value="UniProtKB-KW"/>
</dbReference>
<keyword evidence="17" id="KW-0560">Oxidoreductase</keyword>
<dbReference type="PANTHER" id="PTHR43105">
    <property type="entry name" value="RESPIRATORY NITRATE REDUCTASE"/>
    <property type="match status" value="1"/>
</dbReference>
<name>A0A4D6YCW9_9GAMM</name>
<dbReference type="PROSITE" id="PS51669">
    <property type="entry name" value="4FE4S_MOW_BIS_MGD"/>
    <property type="match status" value="1"/>
</dbReference>
<dbReference type="CDD" id="cd00207">
    <property type="entry name" value="fer2"/>
    <property type="match status" value="1"/>
</dbReference>
<accession>A0A4D6YCW9</accession>
<dbReference type="PROSITE" id="PS51839">
    <property type="entry name" value="4FE4S_HC3"/>
    <property type="match status" value="1"/>
</dbReference>
<evidence type="ECO:0000256" key="10">
    <source>
        <dbReference type="ARBA" id="ARBA00023027"/>
    </source>
</evidence>
<dbReference type="EC" id="7.1.1.-" evidence="14"/>
<dbReference type="RefSeq" id="WP_158349385.1">
    <property type="nucleotide sequence ID" value="NZ_CP032996.1"/>
</dbReference>
<dbReference type="GO" id="GO:0048038">
    <property type="term" value="F:quinone binding"/>
    <property type="evidence" value="ECO:0007669"/>
    <property type="project" value="UniProtKB-UniRule"/>
</dbReference>
<dbReference type="GO" id="GO:0003954">
    <property type="term" value="F:NADH dehydrogenase activity"/>
    <property type="evidence" value="ECO:0007669"/>
    <property type="project" value="TreeGrafter"/>
</dbReference>
<keyword evidence="6 14" id="KW-0479">Metal-binding</keyword>
<dbReference type="PROSITE" id="PS00642">
    <property type="entry name" value="COMPLEX1_75K_2"/>
    <property type="match status" value="1"/>
</dbReference>
<dbReference type="Pfam" id="PF04879">
    <property type="entry name" value="Molybdop_Fe4S4"/>
    <property type="match status" value="1"/>
</dbReference>
<evidence type="ECO:0000256" key="2">
    <source>
        <dbReference type="ARBA" id="ARBA00005404"/>
    </source>
</evidence>
<comment type="similarity">
    <text evidence="2 14">Belongs to the complex I 75 kDa subunit family.</text>
</comment>
<dbReference type="PANTHER" id="PTHR43105:SF10">
    <property type="entry name" value="NADH-QUINONE OXIDOREDUCTASE SUBUNIT G"/>
    <property type="match status" value="1"/>
</dbReference>
<dbReference type="SUPFAM" id="SSF54292">
    <property type="entry name" value="2Fe-2S ferredoxin-like"/>
    <property type="match status" value="1"/>
</dbReference>
<evidence type="ECO:0000256" key="6">
    <source>
        <dbReference type="ARBA" id="ARBA00022723"/>
    </source>
</evidence>
<dbReference type="InterPro" id="IPR054351">
    <property type="entry name" value="NADH_UbQ_OxRdtase_ferredoxin"/>
</dbReference>
<dbReference type="GO" id="GO:0042773">
    <property type="term" value="P:ATP synthesis coupled electron transport"/>
    <property type="evidence" value="ECO:0007669"/>
    <property type="project" value="InterPro"/>
</dbReference>
<evidence type="ECO:0000256" key="5">
    <source>
        <dbReference type="ARBA" id="ARBA00022719"/>
    </source>
</evidence>
<dbReference type="GO" id="GO:0051537">
    <property type="term" value="F:2 iron, 2 sulfur cluster binding"/>
    <property type="evidence" value="ECO:0007669"/>
    <property type="project" value="UniProtKB-UniRule"/>
</dbReference>
<dbReference type="InterPro" id="IPR010228">
    <property type="entry name" value="NADH_UbQ_OxRdtase_Gsu"/>
</dbReference>
<dbReference type="Gene3D" id="3.40.50.740">
    <property type="match status" value="1"/>
</dbReference>
<dbReference type="InterPro" id="IPR036010">
    <property type="entry name" value="2Fe-2S_ferredoxin-like_sf"/>
</dbReference>
<dbReference type="GO" id="GO:0016020">
    <property type="term" value="C:membrane"/>
    <property type="evidence" value="ECO:0007669"/>
    <property type="project" value="InterPro"/>
</dbReference>
<dbReference type="Gene3D" id="3.30.200.210">
    <property type="match status" value="1"/>
</dbReference>
<dbReference type="InterPro" id="IPR006656">
    <property type="entry name" value="Mopterin_OxRdtase"/>
</dbReference>
<dbReference type="InterPro" id="IPR019574">
    <property type="entry name" value="NADH_UbQ_OxRdtase_Gsu_4Fe4S-bd"/>
</dbReference>
<dbReference type="SMART" id="SM00926">
    <property type="entry name" value="Molybdop_Fe4S4"/>
    <property type="match status" value="1"/>
</dbReference>
<organism evidence="17 18">
    <name type="scientific">Buchnera aphidicola</name>
    <name type="common">Therioaphis trifolii</name>
    <dbReference type="NCBI Taxonomy" id="1241884"/>
    <lineage>
        <taxon>Bacteria</taxon>
        <taxon>Pseudomonadati</taxon>
        <taxon>Pseudomonadota</taxon>
        <taxon>Gammaproteobacteria</taxon>
        <taxon>Enterobacterales</taxon>
        <taxon>Erwiniaceae</taxon>
        <taxon>Buchnera</taxon>
    </lineage>
</organism>
<evidence type="ECO:0000256" key="12">
    <source>
        <dbReference type="ARBA" id="ARBA00026021"/>
    </source>
</evidence>
<evidence type="ECO:0000256" key="7">
    <source>
        <dbReference type="ARBA" id="ARBA00022967"/>
    </source>
</evidence>
<comment type="cofactor">
    <cofactor evidence="1 14">
        <name>[4Fe-4S] cluster</name>
        <dbReference type="ChEBI" id="CHEBI:49883"/>
    </cofactor>
</comment>
<keyword evidence="18" id="KW-1185">Reference proteome</keyword>
<dbReference type="InterPro" id="IPR000283">
    <property type="entry name" value="NADH_UbQ_OxRdtase_75kDa_su_CS"/>
</dbReference>
<dbReference type="PROSITE" id="PS00641">
    <property type="entry name" value="COMPLEX1_75K_1"/>
    <property type="match status" value="1"/>
</dbReference>
<dbReference type="EMBL" id="CP032996">
    <property type="protein sequence ID" value="QCI27119.1"/>
    <property type="molecule type" value="Genomic_DNA"/>
</dbReference>
<keyword evidence="3 14" id="KW-0004">4Fe-4S</keyword>
<evidence type="ECO:0000313" key="18">
    <source>
        <dbReference type="Proteomes" id="UP000298603"/>
    </source>
</evidence>
<keyword evidence="4 14" id="KW-0001">2Fe-2S</keyword>
<keyword evidence="5 14" id="KW-0874">Quinone</keyword>
<dbReference type="CDD" id="cd02771">
    <property type="entry name" value="MopB_NDH-1_NuoG2-N7"/>
    <property type="match status" value="1"/>
</dbReference>
<evidence type="ECO:0000256" key="8">
    <source>
        <dbReference type="ARBA" id="ARBA00023004"/>
    </source>
</evidence>
<comment type="catalytic activity">
    <reaction evidence="13 14">
        <text>a quinone + NADH + 5 H(+)(in) = a quinol + NAD(+) + 4 H(+)(out)</text>
        <dbReference type="Rhea" id="RHEA:57888"/>
        <dbReference type="ChEBI" id="CHEBI:15378"/>
        <dbReference type="ChEBI" id="CHEBI:24646"/>
        <dbReference type="ChEBI" id="CHEBI:57540"/>
        <dbReference type="ChEBI" id="CHEBI:57945"/>
        <dbReference type="ChEBI" id="CHEBI:132124"/>
    </reaction>
</comment>
<gene>
    <name evidence="17" type="primary">nuoG</name>
    <name evidence="17" type="ORF">D9V81_00595</name>
</gene>
<dbReference type="SUPFAM" id="SSF54862">
    <property type="entry name" value="4Fe-4S ferredoxins"/>
    <property type="match status" value="1"/>
</dbReference>
<dbReference type="SUPFAM" id="SSF53706">
    <property type="entry name" value="Formate dehydrogenase/DMSO reductase, domains 1-3"/>
    <property type="match status" value="1"/>
</dbReference>
<dbReference type="SMART" id="SM00929">
    <property type="entry name" value="NADH-G_4Fe-4S_3"/>
    <property type="match status" value="1"/>
</dbReference>
<dbReference type="PROSITE" id="PS00643">
    <property type="entry name" value="COMPLEX1_75K_3"/>
    <property type="match status" value="1"/>
</dbReference>
<evidence type="ECO:0000256" key="3">
    <source>
        <dbReference type="ARBA" id="ARBA00022485"/>
    </source>
</evidence>
<evidence type="ECO:0000256" key="9">
    <source>
        <dbReference type="ARBA" id="ARBA00023014"/>
    </source>
</evidence>
<comment type="function">
    <text evidence="11 14">NDH-1 shuttles electrons from NADH, via FMN and iron-sulfur (Fe-S) centers, to quinones in the respiratory chain. Couples the redox reaction to proton translocation (for every two electrons transferred, four hydrogen ions are translocated across the cytoplasmic membrane), and thus conserves the redox energy in a proton gradient.</text>
</comment>
<evidence type="ECO:0000259" key="15">
    <source>
        <dbReference type="PROSITE" id="PS51669"/>
    </source>
</evidence>